<dbReference type="AlphaFoldDB" id="A0A7V2ZL39"/>
<evidence type="ECO:0000313" key="8">
    <source>
        <dbReference type="EMBL" id="HFI91964.1"/>
    </source>
</evidence>
<keyword evidence="3 5" id="KW-0328">Glycosyltransferase</keyword>
<dbReference type="InterPro" id="IPR000845">
    <property type="entry name" value="Nucleoside_phosphorylase_d"/>
</dbReference>
<dbReference type="NCBIfam" id="NF006054">
    <property type="entry name" value="PRK08202.1"/>
    <property type="match status" value="1"/>
</dbReference>
<feature type="binding site" evidence="6">
    <location>
        <begin position="83"/>
        <end position="85"/>
    </location>
    <ligand>
        <name>phosphate</name>
        <dbReference type="ChEBI" id="CHEBI:43474"/>
    </ligand>
</feature>
<dbReference type="GO" id="GO:0004731">
    <property type="term" value="F:purine-nucleoside phosphorylase activity"/>
    <property type="evidence" value="ECO:0007669"/>
    <property type="project" value="UniProtKB-EC"/>
</dbReference>
<evidence type="ECO:0000256" key="1">
    <source>
        <dbReference type="ARBA" id="ARBA00005058"/>
    </source>
</evidence>
<dbReference type="GO" id="GO:0009116">
    <property type="term" value="P:nucleoside metabolic process"/>
    <property type="evidence" value="ECO:0007669"/>
    <property type="project" value="InterPro"/>
</dbReference>
<dbReference type="CDD" id="cd09009">
    <property type="entry name" value="PNP-EcPNPII_like"/>
    <property type="match status" value="1"/>
</dbReference>
<feature type="binding site" evidence="6">
    <location>
        <position position="63"/>
    </location>
    <ligand>
        <name>phosphate</name>
        <dbReference type="ChEBI" id="CHEBI:43474"/>
    </ligand>
</feature>
<dbReference type="EMBL" id="DSUJ01000008">
    <property type="protein sequence ID" value="HFI91964.1"/>
    <property type="molecule type" value="Genomic_DNA"/>
</dbReference>
<organism evidence="8">
    <name type="scientific">Ignavibacterium album</name>
    <dbReference type="NCBI Taxonomy" id="591197"/>
    <lineage>
        <taxon>Bacteria</taxon>
        <taxon>Pseudomonadati</taxon>
        <taxon>Ignavibacteriota</taxon>
        <taxon>Ignavibacteria</taxon>
        <taxon>Ignavibacteriales</taxon>
        <taxon>Ignavibacteriaceae</taxon>
        <taxon>Ignavibacterium</taxon>
    </lineage>
</organism>
<reference evidence="8" key="1">
    <citation type="journal article" date="2020" name="mSystems">
        <title>Genome- and Community-Level Interaction Insights into Carbon Utilization and Element Cycling Functions of Hydrothermarchaeota in Hydrothermal Sediment.</title>
        <authorList>
            <person name="Zhou Z."/>
            <person name="Liu Y."/>
            <person name="Xu W."/>
            <person name="Pan J."/>
            <person name="Luo Z.H."/>
            <person name="Li M."/>
        </authorList>
    </citation>
    <scope>NUCLEOTIDE SEQUENCE [LARGE SCALE GENOMIC DNA]</scope>
    <source>
        <strain evidence="8">SpSt-479</strain>
    </source>
</reference>
<evidence type="ECO:0000256" key="4">
    <source>
        <dbReference type="ARBA" id="ARBA00022679"/>
    </source>
</evidence>
<dbReference type="Gene3D" id="3.40.50.1580">
    <property type="entry name" value="Nucleoside phosphorylase domain"/>
    <property type="match status" value="1"/>
</dbReference>
<evidence type="ECO:0000256" key="3">
    <source>
        <dbReference type="ARBA" id="ARBA00022676"/>
    </source>
</evidence>
<dbReference type="Pfam" id="PF01048">
    <property type="entry name" value="PNP_UDP_1"/>
    <property type="match status" value="1"/>
</dbReference>
<comment type="pathway">
    <text evidence="1 5">Purine metabolism; purine nucleoside salvage.</text>
</comment>
<dbReference type="InterPro" id="IPR035994">
    <property type="entry name" value="Nucleoside_phosphorylase_sf"/>
</dbReference>
<dbReference type="SUPFAM" id="SSF53167">
    <property type="entry name" value="Purine and uridine phosphorylases"/>
    <property type="match status" value="1"/>
</dbReference>
<comment type="similarity">
    <text evidence="2 5">Belongs to the PNP/MTAP phosphorylase family.</text>
</comment>
<feature type="binding site" evidence="6">
    <location>
        <position position="195"/>
    </location>
    <ligand>
        <name>a purine D-ribonucleoside</name>
        <dbReference type="ChEBI" id="CHEBI:142355"/>
    </ligand>
</feature>
<protein>
    <recommendedName>
        <fullName evidence="5">Purine nucleoside phosphorylase</fullName>
        <ecNumber evidence="5">2.4.2.1</ecNumber>
    </recommendedName>
    <alternativeName>
        <fullName evidence="5">Inosine-guanosine phosphorylase</fullName>
    </alternativeName>
</protein>
<evidence type="ECO:0000259" key="7">
    <source>
        <dbReference type="Pfam" id="PF01048"/>
    </source>
</evidence>
<feature type="domain" description="Nucleoside phosphorylase" evidence="7">
    <location>
        <begin position="26"/>
        <end position="272"/>
    </location>
</feature>
<proteinExistence type="inferred from homology"/>
<evidence type="ECO:0000256" key="2">
    <source>
        <dbReference type="ARBA" id="ARBA00006751"/>
    </source>
</evidence>
<feature type="binding site" evidence="6">
    <location>
        <position position="214"/>
    </location>
    <ligand>
        <name>phosphate</name>
        <dbReference type="ChEBI" id="CHEBI:43474"/>
    </ligand>
</feature>
<dbReference type="GO" id="GO:0005737">
    <property type="term" value="C:cytoplasm"/>
    <property type="evidence" value="ECO:0007669"/>
    <property type="project" value="TreeGrafter"/>
</dbReference>
<keyword evidence="4 5" id="KW-0808">Transferase</keyword>
<comment type="function">
    <text evidence="5">The purine nucleoside phosphorylases catalyze the phosphorolytic breakdown of the N-glycosidic bond in the beta-(deoxy)ribonucleoside molecules, with the formation of the corresponding free purine bases and pentose-1-phosphate.</text>
</comment>
<name>A0A7V2ZL39_9BACT</name>
<dbReference type="PIRSF" id="PIRSF000477">
    <property type="entry name" value="PurNPase"/>
    <property type="match status" value="1"/>
</dbReference>
<evidence type="ECO:0000256" key="6">
    <source>
        <dbReference type="PIRSR" id="PIRSR000477-2"/>
    </source>
</evidence>
<dbReference type="InterPro" id="IPR011268">
    <property type="entry name" value="Purine_phosphorylase"/>
</dbReference>
<dbReference type="NCBIfam" id="TIGR01697">
    <property type="entry name" value="PNPH-PUNA-XAPA"/>
    <property type="match status" value="1"/>
</dbReference>
<feature type="binding site" evidence="6">
    <location>
        <position position="237"/>
    </location>
    <ligand>
        <name>a purine D-ribonucleoside</name>
        <dbReference type="ChEBI" id="CHEBI:142355"/>
    </ligand>
</feature>
<sequence>MKTNLSVKYNELLKFLKNKNFPAPDLAIILGSGLGDFAENFNSKITLKTTELPGYPPSTIVGHEGKIHFVEAFGKKIILFQGRIHFYEGYRISECVLPVFISHKLGCNKIILTNAAGGINPDFVPGDLMLATSLNGLFIKKELSLLIGLSSPEAKNKILEFENNPLRNLILKTAESINVKLKEGVYIYTKGPSYETPAEIQFFKKFGADAVGMSTVHEAIFASYLGMETAVISCITNFAAGISEQKLSHTDVTETAEKVKEKFSYLLESVIREIE</sequence>
<gene>
    <name evidence="8" type="ORF">ENS31_10635</name>
</gene>
<comment type="caution">
    <text evidence="8">The sequence shown here is derived from an EMBL/GenBank/DDBJ whole genome shotgun (WGS) entry which is preliminary data.</text>
</comment>
<feature type="binding site" evidence="6">
    <location>
        <position position="32"/>
    </location>
    <ligand>
        <name>phosphate</name>
        <dbReference type="ChEBI" id="CHEBI:43474"/>
    </ligand>
</feature>
<dbReference type="EC" id="2.4.2.1" evidence="5"/>
<feature type="binding site" evidence="6">
    <location>
        <position position="115"/>
    </location>
    <ligand>
        <name>phosphate</name>
        <dbReference type="ChEBI" id="CHEBI:43474"/>
    </ligand>
</feature>
<evidence type="ECO:0000256" key="5">
    <source>
        <dbReference type="PIRNR" id="PIRNR000477"/>
    </source>
</evidence>
<dbReference type="UniPathway" id="UPA00606"/>
<dbReference type="PANTHER" id="PTHR11904:SF9">
    <property type="entry name" value="PURINE NUCLEOSIDE PHOSPHORYLASE-RELATED"/>
    <property type="match status" value="1"/>
</dbReference>
<accession>A0A7V2ZL39</accession>
<dbReference type="PANTHER" id="PTHR11904">
    <property type="entry name" value="METHYLTHIOADENOSINE/PURINE NUCLEOSIDE PHOSPHORYLASE"/>
    <property type="match status" value="1"/>
</dbReference>